<evidence type="ECO:0000259" key="16">
    <source>
        <dbReference type="Pfam" id="PF15924"/>
    </source>
</evidence>
<keyword evidence="11 14" id="KW-0472">Membrane</keyword>
<keyword evidence="9 14" id="KW-0256">Endoplasmic reticulum</keyword>
<comment type="similarity">
    <text evidence="3 14">Belongs to the glycosyltransferase group 1 family. Glycosyltransferase 4 subfamily.</text>
</comment>
<gene>
    <name evidence="17" type="ORF">g.14414</name>
</gene>
<evidence type="ECO:0000256" key="4">
    <source>
        <dbReference type="ARBA" id="ARBA00012645"/>
    </source>
</evidence>
<comment type="subcellular location">
    <subcellularLocation>
        <location evidence="1">Endoplasmic reticulum membrane</location>
        <topology evidence="1">Single-pass membrane protein</topology>
    </subcellularLocation>
</comment>
<keyword evidence="7 14" id="KW-0808">Transferase</keyword>
<evidence type="ECO:0000259" key="15">
    <source>
        <dbReference type="Pfam" id="PF00534"/>
    </source>
</evidence>
<feature type="transmembrane region" description="Helical" evidence="14">
    <location>
        <begin position="6"/>
        <end position="26"/>
    </location>
</feature>
<dbReference type="SUPFAM" id="SSF53756">
    <property type="entry name" value="UDP-Glycosyltransferase/glycogen phosphorylase"/>
    <property type="match status" value="1"/>
</dbReference>
<organism evidence="17">
    <name type="scientific">Cuerna arida</name>
    <dbReference type="NCBI Taxonomy" id="1464854"/>
    <lineage>
        <taxon>Eukaryota</taxon>
        <taxon>Metazoa</taxon>
        <taxon>Ecdysozoa</taxon>
        <taxon>Arthropoda</taxon>
        <taxon>Hexapoda</taxon>
        <taxon>Insecta</taxon>
        <taxon>Pterygota</taxon>
        <taxon>Neoptera</taxon>
        <taxon>Paraneoptera</taxon>
        <taxon>Hemiptera</taxon>
        <taxon>Auchenorrhyncha</taxon>
        <taxon>Membracoidea</taxon>
        <taxon>Cicadellidae</taxon>
        <taxon>Cicadellinae</taxon>
        <taxon>Proconiini</taxon>
        <taxon>Cuerna</taxon>
    </lineage>
</organism>
<protein>
    <recommendedName>
        <fullName evidence="5 14">GDP-Man:Man(3)GlcNAc(2)-PP-Dol alpha-1,2-mannosyltransferase</fullName>
        <ecNumber evidence="4 14">2.4.1.131</ecNumber>
    </recommendedName>
</protein>
<evidence type="ECO:0000256" key="8">
    <source>
        <dbReference type="ARBA" id="ARBA00022692"/>
    </source>
</evidence>
<evidence type="ECO:0000256" key="10">
    <source>
        <dbReference type="ARBA" id="ARBA00022989"/>
    </source>
</evidence>
<comment type="pathway">
    <text evidence="2 14">Protein modification; protein glycosylation.</text>
</comment>
<dbReference type="Pfam" id="PF00534">
    <property type="entry name" value="Glycos_transf_1"/>
    <property type="match status" value="1"/>
</dbReference>
<reference evidence="17" key="1">
    <citation type="submission" date="2015-11" db="EMBL/GenBank/DDBJ databases">
        <title>De novo transcriptome assembly of four potential Pierce s Disease insect vectors from Arizona vineyards.</title>
        <authorList>
            <person name="Tassone E.E."/>
        </authorList>
    </citation>
    <scope>NUCLEOTIDE SEQUENCE</scope>
</reference>
<evidence type="ECO:0000256" key="11">
    <source>
        <dbReference type="ARBA" id="ARBA00023136"/>
    </source>
</evidence>
<dbReference type="InterPro" id="IPR031814">
    <property type="entry name" value="ALG11_N"/>
</dbReference>
<feature type="domain" description="ALG11 mannosyltransferase N-terminal" evidence="16">
    <location>
        <begin position="41"/>
        <end position="246"/>
    </location>
</feature>
<proteinExistence type="inferred from homology"/>
<dbReference type="EMBL" id="GECZ01030356">
    <property type="protein sequence ID" value="JAS39413.1"/>
    <property type="molecule type" value="Transcribed_RNA"/>
</dbReference>
<dbReference type="AlphaFoldDB" id="A0A1B6ENG8"/>
<keyword evidence="6 14" id="KW-0328">Glycosyltransferase</keyword>
<accession>A0A1B6ENG8</accession>
<dbReference type="GO" id="GO:0005789">
    <property type="term" value="C:endoplasmic reticulum membrane"/>
    <property type="evidence" value="ECO:0007669"/>
    <property type="project" value="UniProtKB-SubCell"/>
</dbReference>
<evidence type="ECO:0000256" key="1">
    <source>
        <dbReference type="ARBA" id="ARBA00004389"/>
    </source>
</evidence>
<dbReference type="PANTHER" id="PTHR45919:SF1">
    <property type="entry name" value="GDP-MAN:MAN(3)GLCNAC(2)-PP-DOL ALPHA-1,2-MANNOSYLTRANSFERASE"/>
    <property type="match status" value="1"/>
</dbReference>
<dbReference type="GO" id="GO:0006487">
    <property type="term" value="P:protein N-linked glycosylation"/>
    <property type="evidence" value="ECO:0007669"/>
    <property type="project" value="TreeGrafter"/>
</dbReference>
<dbReference type="GO" id="GO:0004377">
    <property type="term" value="F:GDP-Man:Man(3)GlcNAc(2)-PP-Dol alpha-1,2-mannosyltransferase activity"/>
    <property type="evidence" value="ECO:0007669"/>
    <property type="project" value="UniProtKB-UniRule"/>
</dbReference>
<evidence type="ECO:0000256" key="3">
    <source>
        <dbReference type="ARBA" id="ARBA00009481"/>
    </source>
</evidence>
<evidence type="ECO:0000256" key="9">
    <source>
        <dbReference type="ARBA" id="ARBA00022824"/>
    </source>
</evidence>
<dbReference type="CDD" id="cd03806">
    <property type="entry name" value="GT4_ALG11-like"/>
    <property type="match status" value="1"/>
</dbReference>
<evidence type="ECO:0000256" key="2">
    <source>
        <dbReference type="ARBA" id="ARBA00004922"/>
    </source>
</evidence>
<evidence type="ECO:0000256" key="12">
    <source>
        <dbReference type="ARBA" id="ARBA00045065"/>
    </source>
</evidence>
<dbReference type="EC" id="2.4.1.131" evidence="4 14"/>
<dbReference type="PANTHER" id="PTHR45919">
    <property type="entry name" value="GDP-MAN:MAN(3)GLCNAC(2)-PP-DOL ALPHA-1,2-MANNOSYLTRANSFERASE"/>
    <property type="match status" value="1"/>
</dbReference>
<comment type="catalytic activity">
    <reaction evidence="12 14">
        <text>an alpha-D-Man-(1-&gt;3)-[alpha-D-Man-(1-&gt;6)]-beta-D-Man-(1-&gt;4)-beta-D-GlcNAc-(1-&gt;4)-alpha-D-GlcNAc-diphospho-di-trans,poly-cis-dolichol + 2 GDP-alpha-D-mannose = an alpha-D-Man-(1-&gt;2)-alpha-D-Man-(1-&gt;2)-alpha-D-Man-(1-&gt;3)-[alpha-D-Man-(1-&gt;6)]-beta-D-Man-(1-&gt;4)-beta-D-GlcNAc-(1-&gt;4)-alpha-D-GlcNAc-diphospho-di-trans,poly-cis-dolichol + 2 GDP + 2 H(+)</text>
        <dbReference type="Rhea" id="RHEA:29523"/>
        <dbReference type="Rhea" id="RHEA-COMP:19515"/>
        <dbReference type="Rhea" id="RHEA-COMP:19516"/>
        <dbReference type="ChEBI" id="CHEBI:15378"/>
        <dbReference type="ChEBI" id="CHEBI:57527"/>
        <dbReference type="ChEBI" id="CHEBI:58189"/>
        <dbReference type="ChEBI" id="CHEBI:132511"/>
        <dbReference type="ChEBI" id="CHEBI:132515"/>
        <dbReference type="EC" id="2.4.1.131"/>
    </reaction>
    <physiologicalReaction direction="left-to-right" evidence="12 14">
        <dbReference type="Rhea" id="RHEA:29524"/>
    </physiologicalReaction>
</comment>
<dbReference type="InterPro" id="IPR001296">
    <property type="entry name" value="Glyco_trans_1"/>
</dbReference>
<dbReference type="Pfam" id="PF15924">
    <property type="entry name" value="ALG11_N"/>
    <property type="match status" value="1"/>
</dbReference>
<sequence length="471" mass="53099">MVTVMSVLYLLLIIVSSILAISYFVIKQVRKRRVTRAGGLTVGIFHPYCNAGGGGEKVLWCAIRALQQKYDNVDIVVYTGDVKVAPDEILNLASRRLNTPLPRSVKFIYLKTRCLVEAGKYPVCTLLGQSVGSVVLGAEAMWRYLPDVYIDTMGYAFTLPLFSWIGGCKVGCYVHYPTITSDMLRRVSDRIEAHNNRAVFARSPTLTAAKLFYYQAFAWLYRIAGGSADIVMVNSSWTRGHIMDLWQRQETTHLVYPPCDILPLRLLDHRETDEMRIVSLGQFRPEKDHPLQVRAFQIVKSKVPSDVWSKVKLVLIGSCRDAQDEARVESIRQLVEDLSVTSNVEFKVNISFDELKEQFSLGTVGLHTMWNEHFGIGIVECMAAGLVMLAHRSGGPKLDIVEEQESCRTGFLAETAEEYADVIVRIINTPSNELDNIRKAARKSVERFSIDSFEEKFLSAMNPLLETKKTN</sequence>
<feature type="domain" description="Glycosyl transferase family 1" evidence="15">
    <location>
        <begin position="272"/>
        <end position="443"/>
    </location>
</feature>
<dbReference type="Gene3D" id="3.40.50.2000">
    <property type="entry name" value="Glycogen Phosphorylase B"/>
    <property type="match status" value="1"/>
</dbReference>
<evidence type="ECO:0000313" key="17">
    <source>
        <dbReference type="EMBL" id="JAS39413.1"/>
    </source>
</evidence>
<keyword evidence="8 14" id="KW-0812">Transmembrane</keyword>
<comment type="function">
    <text evidence="13">GDP-Man:Man(3)GlcNAc(2)-PP-Dol alpha-1,2-mannosyltransferase that operates in the biosynthetic pathway of dolichol-linked oligosaccharides, the glycan precursors employed in protein asparagine (N)-glycosylation. The assembly of dolichol-linked oligosaccharides begins on the cytosolic side of the endoplasmic reticulum membrane and finishes in its lumen. The sequential addition of sugars to dolichol pyrophosphate produces dolichol-linked oligosaccharides containing fourteen sugars, including two GlcNAcs, nine mannoses and three glucoses. Once assembled, the oligosaccharide is transferred from the lipid to nascent proteins by oligosaccharyltransferases. Catalyzes, on the cytoplasmic face of the endoplasmic reticulum, the addition of the fourth and fifth mannose residues to the dolichol-linked oligosaccharide chain, to produce Man(5)GlcNAc(2)-PP-dolichol core oligosaccharide. Man(5)GlcNAc(2)-PP-dolichol is a substrate for ALG3, the following enzyme in the biosynthetic pathway.</text>
</comment>
<evidence type="ECO:0000256" key="5">
    <source>
        <dbReference type="ARBA" id="ARBA00022018"/>
    </source>
</evidence>
<evidence type="ECO:0000256" key="14">
    <source>
        <dbReference type="RuleBase" id="RU367051"/>
    </source>
</evidence>
<dbReference type="InterPro" id="IPR038013">
    <property type="entry name" value="ALG11"/>
</dbReference>
<dbReference type="UniPathway" id="UPA00378"/>
<evidence type="ECO:0000256" key="7">
    <source>
        <dbReference type="ARBA" id="ARBA00022679"/>
    </source>
</evidence>
<keyword evidence="10 14" id="KW-1133">Transmembrane helix</keyword>
<evidence type="ECO:0000256" key="13">
    <source>
        <dbReference type="ARBA" id="ARBA00045128"/>
    </source>
</evidence>
<name>A0A1B6ENG8_9HEMI</name>
<evidence type="ECO:0000256" key="6">
    <source>
        <dbReference type="ARBA" id="ARBA00022676"/>
    </source>
</evidence>